<dbReference type="InterPro" id="IPR002575">
    <property type="entry name" value="Aminoglycoside_PTrfase"/>
</dbReference>
<dbReference type="AlphaFoldDB" id="A0A2N3Y759"/>
<dbReference type="Gene3D" id="3.90.1200.10">
    <property type="match status" value="1"/>
</dbReference>
<accession>A0A2N3Y759</accession>
<dbReference type="Pfam" id="PF01636">
    <property type="entry name" value="APH"/>
    <property type="match status" value="1"/>
</dbReference>
<keyword evidence="3" id="KW-1185">Reference proteome</keyword>
<dbReference type="PANTHER" id="PTHR21310">
    <property type="entry name" value="AMINOGLYCOSIDE PHOSPHOTRANSFERASE-RELATED-RELATED"/>
    <property type="match status" value="1"/>
</dbReference>
<name>A0A2N3Y759_SACSN</name>
<sequence length="299" mass="33621">MTTAPFSHELTRRIALLACEKAGLRAADRDLALIRLGENALFKVAAEGVVVRVARTLDYWPDVAREVAVSRWLHSAGLPAAEIVEAIDQPLAVDGHPVTIWRYIAGGPASYDRIGDLGALLRGLHRLTAPDELTRHDDDVLGRVQSRVELAPISEPDRVFLLRRLAELRDEVADLDYVLPPAVIHGDAHIKNVMVADGRAILIDFERAAYGQPEWDLGMTATEYSTAGWWRSDQYQAFVDGYGFDVTRWPGFPTVRSVHELKMTTWIMQRVRDSTDIAEEFASRMRTIRDRAPSTWNPW</sequence>
<keyword evidence="2" id="KW-0808">Transferase</keyword>
<dbReference type="EMBL" id="PJNB01000001">
    <property type="protein sequence ID" value="PKW18723.1"/>
    <property type="molecule type" value="Genomic_DNA"/>
</dbReference>
<comment type="caution">
    <text evidence="2">The sequence shown here is derived from an EMBL/GenBank/DDBJ whole genome shotgun (WGS) entry which is preliminary data.</text>
</comment>
<dbReference type="RefSeq" id="WP_010310204.1">
    <property type="nucleotide sequence ID" value="NZ_CP061007.1"/>
</dbReference>
<reference evidence="2" key="1">
    <citation type="submission" date="2017-12" db="EMBL/GenBank/DDBJ databases">
        <title>Sequencing the genomes of 1000 Actinobacteria strains.</title>
        <authorList>
            <person name="Klenk H.-P."/>
        </authorList>
    </citation>
    <scope>NUCLEOTIDE SEQUENCE [LARGE SCALE GENOMIC DNA]</scope>
    <source>
        <strain evidence="2">DSM 44228</strain>
    </source>
</reference>
<evidence type="ECO:0000259" key="1">
    <source>
        <dbReference type="Pfam" id="PF01636"/>
    </source>
</evidence>
<evidence type="ECO:0000313" key="3">
    <source>
        <dbReference type="Proteomes" id="UP000233786"/>
    </source>
</evidence>
<dbReference type="STRING" id="994479.GCA_000194155_04874"/>
<keyword evidence="2" id="KW-0418">Kinase</keyword>
<dbReference type="Proteomes" id="UP000233786">
    <property type="component" value="Unassembled WGS sequence"/>
</dbReference>
<evidence type="ECO:0000313" key="2">
    <source>
        <dbReference type="EMBL" id="PKW18723.1"/>
    </source>
</evidence>
<dbReference type="OrthoDB" id="3723194at2"/>
<dbReference type="InterPro" id="IPR011009">
    <property type="entry name" value="Kinase-like_dom_sf"/>
</dbReference>
<proteinExistence type="predicted"/>
<feature type="domain" description="Aminoglycoside phosphotransferase" evidence="1">
    <location>
        <begin position="48"/>
        <end position="249"/>
    </location>
</feature>
<dbReference type="PANTHER" id="PTHR21310:SF40">
    <property type="entry name" value="AMINOGLYCOSIDE PHOSPHOTRANSFERASE DOMAIN-CONTAINING PROTEIN-RELATED"/>
    <property type="match status" value="1"/>
</dbReference>
<dbReference type="SUPFAM" id="SSF56112">
    <property type="entry name" value="Protein kinase-like (PK-like)"/>
    <property type="match status" value="1"/>
</dbReference>
<organism evidence="2 3">
    <name type="scientific">Saccharopolyspora spinosa</name>
    <dbReference type="NCBI Taxonomy" id="60894"/>
    <lineage>
        <taxon>Bacteria</taxon>
        <taxon>Bacillati</taxon>
        <taxon>Actinomycetota</taxon>
        <taxon>Actinomycetes</taxon>
        <taxon>Pseudonocardiales</taxon>
        <taxon>Pseudonocardiaceae</taxon>
        <taxon>Saccharopolyspora</taxon>
    </lineage>
</organism>
<dbReference type="GO" id="GO:0016301">
    <property type="term" value="F:kinase activity"/>
    <property type="evidence" value="ECO:0007669"/>
    <property type="project" value="UniProtKB-KW"/>
</dbReference>
<protein>
    <submittedName>
        <fullName evidence="2">Ser/Thr protein kinase RdoA (MazF antagonist)</fullName>
    </submittedName>
</protein>
<gene>
    <name evidence="2" type="ORF">A8926_6848</name>
</gene>
<dbReference type="InterPro" id="IPR051678">
    <property type="entry name" value="AGP_Transferase"/>
</dbReference>